<keyword evidence="3 4" id="KW-0539">Nucleus</keyword>
<reference evidence="6 7" key="1">
    <citation type="journal article" date="2013" name="Nature">
        <title>Insights into bilaterian evolution from three spiralian genomes.</title>
        <authorList>
            <person name="Simakov O."/>
            <person name="Marletaz F."/>
            <person name="Cho S.J."/>
            <person name="Edsinger-Gonzales E."/>
            <person name="Havlak P."/>
            <person name="Hellsten U."/>
            <person name="Kuo D.H."/>
            <person name="Larsson T."/>
            <person name="Lv J."/>
            <person name="Arendt D."/>
            <person name="Savage R."/>
            <person name="Osoegawa K."/>
            <person name="de Jong P."/>
            <person name="Grimwood J."/>
            <person name="Chapman J.A."/>
            <person name="Shapiro H."/>
            <person name="Aerts A."/>
            <person name="Otillar R.P."/>
            <person name="Terry A.Y."/>
            <person name="Boore J.L."/>
            <person name="Grigoriev I.V."/>
            <person name="Lindberg D.R."/>
            <person name="Seaver E.C."/>
            <person name="Weisblat D.A."/>
            <person name="Putnam N.H."/>
            <person name="Rokhsar D.S."/>
        </authorList>
    </citation>
    <scope>NUCLEOTIDE SEQUENCE [LARGE SCALE GENOMIC DNA]</scope>
</reference>
<dbReference type="KEGG" id="lgi:LOTGIDRAFT_111066"/>
<dbReference type="SUPFAM" id="SSF46689">
    <property type="entry name" value="Homeodomain-like"/>
    <property type="match status" value="1"/>
</dbReference>
<proteinExistence type="predicted"/>
<dbReference type="HOGENOM" id="CLU_049543_14_1_1"/>
<dbReference type="GO" id="GO:0006355">
    <property type="term" value="P:regulation of DNA-templated transcription"/>
    <property type="evidence" value="ECO:0007669"/>
    <property type="project" value="InterPro"/>
</dbReference>
<dbReference type="CTD" id="20230673"/>
<evidence type="ECO:0000313" key="7">
    <source>
        <dbReference type="Proteomes" id="UP000030746"/>
    </source>
</evidence>
<gene>
    <name evidence="6" type="ORF">LOTGIDRAFT_111066</name>
</gene>
<feature type="domain" description="Homeobox" evidence="5">
    <location>
        <begin position="1"/>
        <end position="52"/>
    </location>
</feature>
<sequence>QAVAMMLDWLRNHKDNPYPNDDEKAMLIKQTGLTINQINYWFTNARRRILPKWAQCK</sequence>
<dbReference type="InterPro" id="IPR001356">
    <property type="entry name" value="HD"/>
</dbReference>
<evidence type="ECO:0000256" key="2">
    <source>
        <dbReference type="ARBA" id="ARBA00023155"/>
    </source>
</evidence>
<dbReference type="AlphaFoldDB" id="V4B5G4"/>
<dbReference type="GeneID" id="20230673"/>
<keyword evidence="7" id="KW-1185">Reference proteome</keyword>
<keyword evidence="1 4" id="KW-0238">DNA-binding</keyword>
<keyword evidence="2 4" id="KW-0371">Homeobox</keyword>
<dbReference type="Proteomes" id="UP000030746">
    <property type="component" value="Unassembled WGS sequence"/>
</dbReference>
<dbReference type="PROSITE" id="PS50071">
    <property type="entry name" value="HOMEOBOX_2"/>
    <property type="match status" value="1"/>
</dbReference>
<feature type="DNA-binding region" description="Homeobox" evidence="4">
    <location>
        <begin position="3"/>
        <end position="53"/>
    </location>
</feature>
<evidence type="ECO:0000259" key="5">
    <source>
        <dbReference type="PROSITE" id="PS50071"/>
    </source>
</evidence>
<dbReference type="InterPro" id="IPR050224">
    <property type="entry name" value="TALE_homeobox"/>
</dbReference>
<dbReference type="GO" id="GO:0003677">
    <property type="term" value="F:DNA binding"/>
    <property type="evidence" value="ECO:0007669"/>
    <property type="project" value="UniProtKB-UniRule"/>
</dbReference>
<dbReference type="RefSeq" id="XP_009046256.1">
    <property type="nucleotide sequence ID" value="XM_009048008.1"/>
</dbReference>
<comment type="subcellular location">
    <subcellularLocation>
        <location evidence="4">Nucleus</location>
    </subcellularLocation>
</comment>
<feature type="non-terminal residue" evidence="6">
    <location>
        <position position="1"/>
    </location>
</feature>
<accession>V4B5G4</accession>
<name>V4B5G4_LOTGI</name>
<evidence type="ECO:0000313" key="6">
    <source>
        <dbReference type="EMBL" id="ESP02786.1"/>
    </source>
</evidence>
<dbReference type="OrthoDB" id="10056939at2759"/>
<dbReference type="EMBL" id="KB200129">
    <property type="protein sequence ID" value="ESP02786.1"/>
    <property type="molecule type" value="Genomic_DNA"/>
</dbReference>
<evidence type="ECO:0000256" key="1">
    <source>
        <dbReference type="ARBA" id="ARBA00023125"/>
    </source>
</evidence>
<dbReference type="InterPro" id="IPR009057">
    <property type="entry name" value="Homeodomain-like_sf"/>
</dbReference>
<dbReference type="PANTHER" id="PTHR11850">
    <property type="entry name" value="HOMEOBOX PROTEIN TRANSCRIPTION FACTORS"/>
    <property type="match status" value="1"/>
</dbReference>
<evidence type="ECO:0000256" key="3">
    <source>
        <dbReference type="ARBA" id="ARBA00023242"/>
    </source>
</evidence>
<dbReference type="STRING" id="225164.V4B5G4"/>
<dbReference type="Pfam" id="PF05920">
    <property type="entry name" value="Homeobox_KN"/>
    <property type="match status" value="1"/>
</dbReference>
<protein>
    <recommendedName>
        <fullName evidence="5">Homeobox domain-containing protein</fullName>
    </recommendedName>
</protein>
<organism evidence="6 7">
    <name type="scientific">Lottia gigantea</name>
    <name type="common">Giant owl limpet</name>
    <dbReference type="NCBI Taxonomy" id="225164"/>
    <lineage>
        <taxon>Eukaryota</taxon>
        <taxon>Metazoa</taxon>
        <taxon>Spiralia</taxon>
        <taxon>Lophotrochozoa</taxon>
        <taxon>Mollusca</taxon>
        <taxon>Gastropoda</taxon>
        <taxon>Patellogastropoda</taxon>
        <taxon>Lottioidea</taxon>
        <taxon>Lottiidae</taxon>
        <taxon>Lottia</taxon>
    </lineage>
</organism>
<dbReference type="CDD" id="cd00086">
    <property type="entry name" value="homeodomain"/>
    <property type="match status" value="1"/>
</dbReference>
<dbReference type="Gene3D" id="1.10.10.60">
    <property type="entry name" value="Homeodomain-like"/>
    <property type="match status" value="1"/>
</dbReference>
<dbReference type="GO" id="GO:0005634">
    <property type="term" value="C:nucleus"/>
    <property type="evidence" value="ECO:0007669"/>
    <property type="project" value="UniProtKB-SubCell"/>
</dbReference>
<evidence type="ECO:0000256" key="4">
    <source>
        <dbReference type="PROSITE-ProRule" id="PRU00108"/>
    </source>
</evidence>
<dbReference type="InterPro" id="IPR008422">
    <property type="entry name" value="KN_HD"/>
</dbReference>